<dbReference type="Gene3D" id="3.40.50.2000">
    <property type="entry name" value="Glycogen Phosphorylase B"/>
    <property type="match status" value="1"/>
</dbReference>
<dbReference type="EMBL" id="JAPFQN010000003">
    <property type="protein sequence ID" value="MCX2743397.1"/>
    <property type="molecule type" value="Genomic_DNA"/>
</dbReference>
<reference evidence="1 2" key="1">
    <citation type="submission" date="2022-11" db="EMBL/GenBank/DDBJ databases">
        <title>The characterization of three novel Bacteroidetes species and genomic analysis of their roles in tidal elemental geochemical cycles.</title>
        <authorList>
            <person name="Ma K."/>
        </authorList>
    </citation>
    <scope>NUCLEOTIDE SEQUENCE [LARGE SCALE GENOMIC DNA]</scope>
    <source>
        <strain evidence="1 2">M17</strain>
    </source>
</reference>
<evidence type="ECO:0000313" key="1">
    <source>
        <dbReference type="EMBL" id="MCX2743397.1"/>
    </source>
</evidence>
<protein>
    <recommendedName>
        <fullName evidence="3">Glycosyltransferase</fullName>
    </recommendedName>
</protein>
<comment type="caution">
    <text evidence="1">The sequence shown here is derived from an EMBL/GenBank/DDBJ whole genome shotgun (WGS) entry which is preliminary data.</text>
</comment>
<name>A0ABT3RP77_9BACT</name>
<evidence type="ECO:0008006" key="3">
    <source>
        <dbReference type="Google" id="ProtNLM"/>
    </source>
</evidence>
<proteinExistence type="predicted"/>
<dbReference type="RefSeq" id="WP_266055777.1">
    <property type="nucleotide sequence ID" value="NZ_JAPFQN010000003.1"/>
</dbReference>
<sequence>MHLYNKNILLISPEPWSHLFVSKHHYAIELSKRKNKVFFLNPPGNKNEKVITRFDSLYEVNYTGFLRGLKYFPKPLIKKNIKTVYAKLEKLCGVKFDVIWSFDNSVFFDFDSLPDYLLKISHIVDLNMDFNFGKASKTAHVCFSTSEAILRKQLEFNQNSFKINHGYAYSDNENEHVFENDSKIRCLYVGNLDIPYIHWSLFNELVEKYPEIEFLVAGKWDTINMHNRILSNSNFHFLGLIPPEELNSYFLGVDILLLCYDNHNFFNQVSNPHKVMQYLGSGKIVFSKWMNEYENISNSDLILMSRKDEEFISSFDNLIANLDYYNSNELSEERRRFALNNSYSQKILEVESYINKN</sequence>
<accession>A0ABT3RP77</accession>
<evidence type="ECO:0000313" key="2">
    <source>
        <dbReference type="Proteomes" id="UP001209885"/>
    </source>
</evidence>
<keyword evidence="2" id="KW-1185">Reference proteome</keyword>
<dbReference type="Proteomes" id="UP001209885">
    <property type="component" value="Unassembled WGS sequence"/>
</dbReference>
<gene>
    <name evidence="1" type="ORF">OO013_05940</name>
</gene>
<organism evidence="1 2">
    <name type="scientific">Mangrovivirga halotolerans</name>
    <dbReference type="NCBI Taxonomy" id="2993936"/>
    <lineage>
        <taxon>Bacteria</taxon>
        <taxon>Pseudomonadati</taxon>
        <taxon>Bacteroidota</taxon>
        <taxon>Cytophagia</taxon>
        <taxon>Cytophagales</taxon>
        <taxon>Mangrovivirgaceae</taxon>
        <taxon>Mangrovivirga</taxon>
    </lineage>
</organism>
<dbReference type="SUPFAM" id="SSF53756">
    <property type="entry name" value="UDP-Glycosyltransferase/glycogen phosphorylase"/>
    <property type="match status" value="1"/>
</dbReference>